<accession>A0A495XV40</accession>
<sequence>MDPRAVGRWVLRRPPVEWGTALVVLVLLASGLFGGLREVDTDPVRPLVLGAPVTAEPVQLTVEAVYTVTQFPGIPASGDTPEAYPDDPSGGRFVVVEGTVTNTSDATLRSDVLYRLIGLDGDEGGDGDGGAGGFVSRTRPGELVPAADARPALAYTMPEKRALTSAQPGLTYRVAWLFDQSSSRPAPTRLQVAVNEHTWRQDTLDFSYGWKDPEPRARAEVPVGTGRPS</sequence>
<name>A0A495XV40_9MICO</name>
<dbReference type="RefSeq" id="WP_121032645.1">
    <property type="nucleotide sequence ID" value="NZ_RBXT01000001.1"/>
</dbReference>
<evidence type="ECO:0000256" key="1">
    <source>
        <dbReference type="SAM" id="MobiDB-lite"/>
    </source>
</evidence>
<proteinExistence type="predicted"/>
<feature type="region of interest" description="Disordered" evidence="1">
    <location>
        <begin position="210"/>
        <end position="229"/>
    </location>
</feature>
<reference evidence="2 3" key="1">
    <citation type="submission" date="2018-10" db="EMBL/GenBank/DDBJ databases">
        <title>Sequencing the genomes of 1000 actinobacteria strains.</title>
        <authorList>
            <person name="Klenk H.-P."/>
        </authorList>
    </citation>
    <scope>NUCLEOTIDE SEQUENCE [LARGE SCALE GENOMIC DNA]</scope>
    <source>
        <strain evidence="2 3">DSM 44267</strain>
    </source>
</reference>
<comment type="caution">
    <text evidence="2">The sequence shown here is derived from an EMBL/GenBank/DDBJ whole genome shotgun (WGS) entry which is preliminary data.</text>
</comment>
<gene>
    <name evidence="2" type="ORF">DFJ68_1876</name>
</gene>
<dbReference type="OrthoDB" id="4822573at2"/>
<organism evidence="2 3">
    <name type="scientific">Terracoccus luteus</name>
    <dbReference type="NCBI Taxonomy" id="53356"/>
    <lineage>
        <taxon>Bacteria</taxon>
        <taxon>Bacillati</taxon>
        <taxon>Actinomycetota</taxon>
        <taxon>Actinomycetes</taxon>
        <taxon>Micrococcales</taxon>
        <taxon>Intrasporangiaceae</taxon>
        <taxon>Terracoccus</taxon>
    </lineage>
</organism>
<evidence type="ECO:0000313" key="3">
    <source>
        <dbReference type="Proteomes" id="UP000278440"/>
    </source>
</evidence>
<dbReference type="EMBL" id="RBXT01000001">
    <property type="protein sequence ID" value="RKT78430.1"/>
    <property type="molecule type" value="Genomic_DNA"/>
</dbReference>
<protein>
    <recommendedName>
        <fullName evidence="4">DUF4352 domain-containing protein</fullName>
    </recommendedName>
</protein>
<evidence type="ECO:0000313" key="2">
    <source>
        <dbReference type="EMBL" id="RKT78430.1"/>
    </source>
</evidence>
<dbReference type="Proteomes" id="UP000278440">
    <property type="component" value="Unassembled WGS sequence"/>
</dbReference>
<keyword evidence="3" id="KW-1185">Reference proteome</keyword>
<evidence type="ECO:0008006" key="4">
    <source>
        <dbReference type="Google" id="ProtNLM"/>
    </source>
</evidence>
<dbReference type="AlphaFoldDB" id="A0A495XV40"/>